<dbReference type="OrthoDB" id="10475485at2759"/>
<feature type="region of interest" description="Disordered" evidence="1">
    <location>
        <begin position="1"/>
        <end position="45"/>
    </location>
</feature>
<name>A0A4Y2VP05_ARAVE</name>
<accession>A0A4Y2VP05</accession>
<proteinExistence type="predicted"/>
<reference evidence="2 3" key="1">
    <citation type="journal article" date="2019" name="Sci. Rep.">
        <title>Orb-weaving spider Araneus ventricosus genome elucidates the spidroin gene catalogue.</title>
        <authorList>
            <person name="Kono N."/>
            <person name="Nakamura H."/>
            <person name="Ohtoshi R."/>
            <person name="Moran D.A.P."/>
            <person name="Shinohara A."/>
            <person name="Yoshida Y."/>
            <person name="Fujiwara M."/>
            <person name="Mori M."/>
            <person name="Tomita M."/>
            <person name="Arakawa K."/>
        </authorList>
    </citation>
    <scope>NUCLEOTIDE SEQUENCE [LARGE SCALE GENOMIC DNA]</scope>
</reference>
<dbReference type="Proteomes" id="UP000499080">
    <property type="component" value="Unassembled WGS sequence"/>
</dbReference>
<organism evidence="2 3">
    <name type="scientific">Araneus ventricosus</name>
    <name type="common">Orbweaver spider</name>
    <name type="synonym">Epeira ventricosa</name>
    <dbReference type="NCBI Taxonomy" id="182803"/>
    <lineage>
        <taxon>Eukaryota</taxon>
        <taxon>Metazoa</taxon>
        <taxon>Ecdysozoa</taxon>
        <taxon>Arthropoda</taxon>
        <taxon>Chelicerata</taxon>
        <taxon>Arachnida</taxon>
        <taxon>Araneae</taxon>
        <taxon>Araneomorphae</taxon>
        <taxon>Entelegynae</taxon>
        <taxon>Araneoidea</taxon>
        <taxon>Araneidae</taxon>
        <taxon>Araneus</taxon>
    </lineage>
</organism>
<evidence type="ECO:0000313" key="3">
    <source>
        <dbReference type="Proteomes" id="UP000499080"/>
    </source>
</evidence>
<protein>
    <submittedName>
        <fullName evidence="2">Uncharacterized protein</fullName>
    </submittedName>
</protein>
<evidence type="ECO:0000313" key="2">
    <source>
        <dbReference type="EMBL" id="GBO25946.1"/>
    </source>
</evidence>
<dbReference type="EMBL" id="BGPR01048958">
    <property type="protein sequence ID" value="GBO25946.1"/>
    <property type="molecule type" value="Genomic_DNA"/>
</dbReference>
<comment type="caution">
    <text evidence="2">The sequence shown here is derived from an EMBL/GenBank/DDBJ whole genome shotgun (WGS) entry which is preliminary data.</text>
</comment>
<feature type="non-terminal residue" evidence="2">
    <location>
        <position position="1"/>
    </location>
</feature>
<evidence type="ECO:0000256" key="1">
    <source>
        <dbReference type="SAM" id="MobiDB-lite"/>
    </source>
</evidence>
<dbReference type="AlphaFoldDB" id="A0A4Y2VP05"/>
<sequence length="45" mass="5128">GYGKEKARNMTHSPVPRIAAVNPDRQFDHGFAQPTPPIRTRDLRQ</sequence>
<keyword evidence="3" id="KW-1185">Reference proteome</keyword>
<gene>
    <name evidence="2" type="ORF">AVEN_129240_1</name>
</gene>